<evidence type="ECO:0000313" key="3">
    <source>
        <dbReference type="Proteomes" id="UP000094469"/>
    </source>
</evidence>
<dbReference type="PANTHER" id="PTHR38440:SF1">
    <property type="entry name" value="UPF0398 PROTEIN SPR0331"/>
    <property type="match status" value="1"/>
</dbReference>
<comment type="caution">
    <text evidence="2">The sequence shown here is derived from an EMBL/GenBank/DDBJ whole genome shotgun (WGS) entry which is preliminary data.</text>
</comment>
<dbReference type="RefSeq" id="WP_069639692.1">
    <property type="nucleotide sequence ID" value="NZ_JAFBEZ010000019.1"/>
</dbReference>
<dbReference type="OrthoDB" id="2301957at2"/>
<evidence type="ECO:0000313" key="2">
    <source>
        <dbReference type="EMBL" id="OEG22923.1"/>
    </source>
</evidence>
<dbReference type="NCBIfam" id="NF010181">
    <property type="entry name" value="PRK13660.1"/>
    <property type="match status" value="1"/>
</dbReference>
<dbReference type="InterPro" id="IPR010697">
    <property type="entry name" value="YspA"/>
</dbReference>
<dbReference type="SUPFAM" id="SSF102405">
    <property type="entry name" value="MCP/YpsA-like"/>
    <property type="match status" value="1"/>
</dbReference>
<dbReference type="Pfam" id="PF06908">
    <property type="entry name" value="YpsA"/>
    <property type="match status" value="1"/>
</dbReference>
<reference evidence="3" key="1">
    <citation type="submission" date="2016-09" db="EMBL/GenBank/DDBJ databases">
        <authorList>
            <person name="Gulvik C.A."/>
        </authorList>
    </citation>
    <scope>NUCLEOTIDE SEQUENCE [LARGE SCALE GENOMIC DNA]</scope>
    <source>
        <strain evidence="3">LMG 26676</strain>
    </source>
</reference>
<dbReference type="Proteomes" id="UP000094469">
    <property type="component" value="Unassembled WGS sequence"/>
</dbReference>
<dbReference type="AlphaFoldDB" id="A0A1E5HDA4"/>
<name>A0A1E5HDA4_9ENTE</name>
<protein>
    <recommendedName>
        <fullName evidence="1">UPF0398 protein BCR24_14450</fullName>
    </recommendedName>
</protein>
<accession>A0A1E5HDA4</accession>
<evidence type="ECO:0000256" key="1">
    <source>
        <dbReference type="HAMAP-Rule" id="MF_01575"/>
    </source>
</evidence>
<dbReference type="HAMAP" id="MF_01575">
    <property type="entry name" value="UPF0398"/>
    <property type="match status" value="1"/>
</dbReference>
<gene>
    <name evidence="2" type="ORF">BCR24_14450</name>
</gene>
<dbReference type="Gene3D" id="3.40.50.450">
    <property type="match status" value="1"/>
</dbReference>
<organism evidence="2 3">
    <name type="scientific">Enterococcus ureilyticus</name>
    <dbReference type="NCBI Taxonomy" id="1131292"/>
    <lineage>
        <taxon>Bacteria</taxon>
        <taxon>Bacillati</taxon>
        <taxon>Bacillota</taxon>
        <taxon>Bacilli</taxon>
        <taxon>Lactobacillales</taxon>
        <taxon>Enterococcaceae</taxon>
        <taxon>Enterococcus</taxon>
    </lineage>
</organism>
<comment type="similarity">
    <text evidence="1">Belongs to the UPF0398 family.</text>
</comment>
<dbReference type="EMBL" id="MIKC01000010">
    <property type="protein sequence ID" value="OEG22923.1"/>
    <property type="molecule type" value="Genomic_DNA"/>
</dbReference>
<dbReference type="STRING" id="1131292.BCR24_14450"/>
<keyword evidence="3" id="KW-1185">Reference proteome</keyword>
<proteinExistence type="inferred from homology"/>
<dbReference type="PANTHER" id="PTHR38440">
    <property type="entry name" value="UPF0398 PROTEIN YPSA"/>
    <property type="match status" value="1"/>
</dbReference>
<sequence>MEIVKTLYVTGYKSFEIGTFQDNDPKITVIKNLLKKEIIGYLDIGLEWVLVSGNLGTEIWAAEVVAELKNDYPELKLGLVYPFKDFGSNWNEKNRANLEKIELLADFVDSVSHQPYKSPAQLKMHTKFLLEHSGAALLIYDKEYPGKTEYFLKDAERFSEKFPYEIRLITMDDLQNSMDL</sequence>
<dbReference type="PIRSF" id="PIRSF021290">
    <property type="entry name" value="DUF1273"/>
    <property type="match status" value="1"/>
</dbReference>